<name>A0A3B0W6K8_9ZZZZ</name>
<dbReference type="InterPro" id="IPR017911">
    <property type="entry name" value="MacB-like_ATP-bd"/>
</dbReference>
<dbReference type="SMART" id="SM00382">
    <property type="entry name" value="AAA"/>
    <property type="match status" value="1"/>
</dbReference>
<dbReference type="PROSITE" id="PS50893">
    <property type="entry name" value="ABC_TRANSPORTER_2"/>
    <property type="match status" value="1"/>
</dbReference>
<evidence type="ECO:0000259" key="5">
    <source>
        <dbReference type="PROSITE" id="PS50893"/>
    </source>
</evidence>
<sequence>MMLDLKKISKIYQTQGETITALDQVDLSIDTGEFVAIMGRSGSGKSTMLNILGCMDKPTSGQYKLAGQDVSSLNDDELSKIRNDHIGFVFQGFHLLPRLSALENIMVPLRFASPEKQQGGEDRAKKLLHQVGLGDRMHHMSNEMSGGQIQRVAIARSLINEPAVLLADEPTGNLDSAISQQIIDLLKTLNEAGQTIVMVTHEPDIAMNAGRTIQFLDGKIVA</sequence>
<comment type="similarity">
    <text evidence="1">Belongs to the ABC transporter superfamily.</text>
</comment>
<dbReference type="CDD" id="cd03255">
    <property type="entry name" value="ABC_MJ0796_LolCDE_FtsE"/>
    <property type="match status" value="1"/>
</dbReference>
<dbReference type="PROSITE" id="PS00211">
    <property type="entry name" value="ABC_TRANSPORTER_1"/>
    <property type="match status" value="1"/>
</dbReference>
<feature type="domain" description="ABC transporter" evidence="5">
    <location>
        <begin position="3"/>
        <end position="222"/>
    </location>
</feature>
<dbReference type="GO" id="GO:0022857">
    <property type="term" value="F:transmembrane transporter activity"/>
    <property type="evidence" value="ECO:0007669"/>
    <property type="project" value="UniProtKB-ARBA"/>
</dbReference>
<dbReference type="GO" id="GO:0098796">
    <property type="term" value="C:membrane protein complex"/>
    <property type="evidence" value="ECO:0007669"/>
    <property type="project" value="UniProtKB-ARBA"/>
</dbReference>
<organism evidence="6">
    <name type="scientific">hydrothermal vent metagenome</name>
    <dbReference type="NCBI Taxonomy" id="652676"/>
    <lineage>
        <taxon>unclassified sequences</taxon>
        <taxon>metagenomes</taxon>
        <taxon>ecological metagenomes</taxon>
    </lineage>
</organism>
<keyword evidence="3" id="KW-0547">Nucleotide-binding</keyword>
<dbReference type="InterPro" id="IPR017871">
    <property type="entry name" value="ABC_transporter-like_CS"/>
</dbReference>
<dbReference type="SUPFAM" id="SSF52540">
    <property type="entry name" value="P-loop containing nucleoside triphosphate hydrolases"/>
    <property type="match status" value="1"/>
</dbReference>
<dbReference type="PANTHER" id="PTHR42798">
    <property type="entry name" value="LIPOPROTEIN-RELEASING SYSTEM ATP-BINDING PROTEIN LOLD"/>
    <property type="match status" value="1"/>
</dbReference>
<keyword evidence="2" id="KW-0813">Transport</keyword>
<keyword evidence="4" id="KW-0067">ATP-binding</keyword>
<evidence type="ECO:0000256" key="1">
    <source>
        <dbReference type="ARBA" id="ARBA00005417"/>
    </source>
</evidence>
<dbReference type="EMBL" id="UOFA01000308">
    <property type="protein sequence ID" value="VAW46842.1"/>
    <property type="molecule type" value="Genomic_DNA"/>
</dbReference>
<dbReference type="GO" id="GO:0005524">
    <property type="term" value="F:ATP binding"/>
    <property type="evidence" value="ECO:0007669"/>
    <property type="project" value="UniProtKB-KW"/>
</dbReference>
<reference evidence="6" key="1">
    <citation type="submission" date="2018-06" db="EMBL/GenBank/DDBJ databases">
        <authorList>
            <person name="Zhirakovskaya E."/>
        </authorList>
    </citation>
    <scope>NUCLEOTIDE SEQUENCE</scope>
</reference>
<protein>
    <submittedName>
        <fullName evidence="6">ABC-type antimicrobial peptide transport system, ATPase component</fullName>
    </submittedName>
</protein>
<dbReference type="Gene3D" id="3.40.50.300">
    <property type="entry name" value="P-loop containing nucleotide triphosphate hydrolases"/>
    <property type="match status" value="1"/>
</dbReference>
<evidence type="ECO:0000256" key="2">
    <source>
        <dbReference type="ARBA" id="ARBA00022448"/>
    </source>
</evidence>
<dbReference type="GO" id="GO:0016887">
    <property type="term" value="F:ATP hydrolysis activity"/>
    <property type="evidence" value="ECO:0007669"/>
    <property type="project" value="InterPro"/>
</dbReference>
<evidence type="ECO:0000313" key="6">
    <source>
        <dbReference type="EMBL" id="VAW46842.1"/>
    </source>
</evidence>
<dbReference type="PANTHER" id="PTHR42798:SF2">
    <property type="entry name" value="ABC TRANSPORTER ATP-BINDING PROTEIN MG467-RELATED"/>
    <property type="match status" value="1"/>
</dbReference>
<accession>A0A3B0W6K8</accession>
<dbReference type="Pfam" id="PF00005">
    <property type="entry name" value="ABC_tran"/>
    <property type="match status" value="1"/>
</dbReference>
<proteinExistence type="inferred from homology"/>
<dbReference type="FunFam" id="3.40.50.300:FF:000032">
    <property type="entry name" value="Export ABC transporter ATP-binding protein"/>
    <property type="match status" value="1"/>
</dbReference>
<dbReference type="InterPro" id="IPR003439">
    <property type="entry name" value="ABC_transporter-like_ATP-bd"/>
</dbReference>
<evidence type="ECO:0000256" key="4">
    <source>
        <dbReference type="ARBA" id="ARBA00022840"/>
    </source>
</evidence>
<dbReference type="InterPro" id="IPR027417">
    <property type="entry name" value="P-loop_NTPase"/>
</dbReference>
<dbReference type="InterPro" id="IPR003593">
    <property type="entry name" value="AAA+_ATPase"/>
</dbReference>
<evidence type="ECO:0000256" key="3">
    <source>
        <dbReference type="ARBA" id="ARBA00022741"/>
    </source>
</evidence>
<dbReference type="AlphaFoldDB" id="A0A3B0W6K8"/>
<gene>
    <name evidence="6" type="ORF">MNBD_GAMMA02-341</name>
</gene>